<protein>
    <submittedName>
        <fullName evidence="5">Neopullulanase</fullName>
        <ecNumber evidence="5">3.2.1.135</ecNumber>
    </submittedName>
</protein>
<dbReference type="Gene3D" id="2.60.40.10">
    <property type="entry name" value="Immunoglobulins"/>
    <property type="match status" value="1"/>
</dbReference>
<dbReference type="SUPFAM" id="SSF51011">
    <property type="entry name" value="Glycosyl hydrolase domain"/>
    <property type="match status" value="1"/>
</dbReference>
<reference evidence="5" key="2">
    <citation type="submission" date="2009-08" db="EMBL/GenBank/DDBJ databases">
        <authorList>
            <person name="Shrivastava S."/>
            <person name="Brinkac L.M."/>
            <person name="Dodson R.J."/>
            <person name="Harkins D.M."/>
            <person name="Durkin A.S."/>
            <person name="Sutton G."/>
        </authorList>
    </citation>
    <scope>NUCLEOTIDE SEQUENCE</scope>
    <source>
        <strain evidence="5">Eklund 17B</strain>
    </source>
</reference>
<evidence type="ECO:0000256" key="3">
    <source>
        <dbReference type="ARBA" id="ARBA00023295"/>
    </source>
</evidence>
<dbReference type="Gene3D" id="3.20.20.80">
    <property type="entry name" value="Glycosidases"/>
    <property type="match status" value="1"/>
</dbReference>
<dbReference type="CDD" id="cd02857">
    <property type="entry name" value="E_set_CDase_PDE_N"/>
    <property type="match status" value="1"/>
</dbReference>
<evidence type="ECO:0000313" key="5">
    <source>
        <dbReference type="EMBL" id="ACD22742.1"/>
    </source>
</evidence>
<dbReference type="InterPro" id="IPR045857">
    <property type="entry name" value="O16G_dom_2"/>
</dbReference>
<dbReference type="Pfam" id="PF02903">
    <property type="entry name" value="Alpha-amylase_N"/>
    <property type="match status" value="1"/>
</dbReference>
<reference evidence="5" key="1">
    <citation type="submission" date="2009-06" db="EMBL/GenBank/DDBJ databases">
        <authorList>
            <consortium name="US DOE Joint Genome Institute (JGI-PGF)"/>
            <person name="Lucas S."/>
            <person name="Copeland A."/>
            <person name="Lapidus A."/>
            <person name="Glavina del Rio T."/>
            <person name="Dalin E."/>
            <person name="Tice H."/>
            <person name="Bruce D."/>
            <person name="Goodwin L."/>
            <person name="Pitluck S."/>
            <person name="Kyrpides N."/>
            <person name="Mavromatis K."/>
            <person name="Ivanova N."/>
            <person name="Saunders E."/>
            <person name="Brettin T."/>
            <person name="Detter J.C."/>
            <person name="Han C."/>
            <person name="Larimer F."/>
            <person name="Land M."/>
            <person name="Hauser L."/>
            <person name="Markowitz V."/>
            <person name="Cheng J.-F."/>
            <person name="Hugenholtz P."/>
            <person name="Woyke T."/>
            <person name="Wu D."/>
            <person name="Gronow S."/>
            <person name="Klenk H.-P."/>
            <person name="Eisen J.A."/>
        </authorList>
    </citation>
    <scope>NUCLEOTIDE SEQUENCE</scope>
    <source>
        <strain evidence="5">Eklund 17B</strain>
    </source>
</reference>
<keyword evidence="2 5" id="KW-0378">Hydrolase</keyword>
<dbReference type="GO" id="GO:0005975">
    <property type="term" value="P:carbohydrate metabolic process"/>
    <property type="evidence" value="ECO:0007669"/>
    <property type="project" value="InterPro"/>
</dbReference>
<name>B2TM98_CLOBB</name>
<feature type="domain" description="Glycosyl hydrolase family 13 catalytic" evidence="4">
    <location>
        <begin position="154"/>
        <end position="529"/>
    </location>
</feature>
<dbReference type="HOGENOM" id="CLU_006462_6_2_9"/>
<dbReference type="KEGG" id="cbk:CLL_A2022"/>
<evidence type="ECO:0000259" key="4">
    <source>
        <dbReference type="SMART" id="SM00642"/>
    </source>
</evidence>
<proteinExistence type="inferred from homology"/>
<sequence length="615" mass="73084">MNLSSIIHEPKSSYCYAYNNDTIHIRLKTAKNEIKKVLLLAVDPFNWVPRKDNPQIYEFEVDSILKNQMEKEQVTELYDCWFAEIKGIEWGRIKYCFIVENNNEKFIIGSHDRIKYSGNTKDLYDLSNYFNYPYINEEDLYTCPEWVSETVWYQIFPERFAKGKTDSKKDFIPWGNDDIDGAHKKFGGNLNGVIDKLDYIKETGFSGIYFNPIFESRSSHKYDTTNYYKIDPEFGDNETFKILVEEAHKRGIKVMLDGVFNHCGFLHPFWQDVCKNGIKSKYYDCFYILDPSKPIVQGDLKNGLPEECSREKLNYRTFAFTQSMPKWNTKNKIVRDYLIDVGSYWVKNYNIDGWRLDVSNEVSHDFWREFRKKIKSINKDVYILGENWDNSYPWLQGDQFDSVMNYEFTKPVWNFFKENSEETKYDSEKFKFSISKLLTDYPKNITKNMFNLLDSHDTTRIFNIVGKNTEIAKLAYVFMMTFPGCPCIYYGSEIGMDGDEHSNRKCMIWDESKQNRELFSTIKKLINLRKKYKSFNTENIKWINNEENLNIVLYKKSTDKETLYVLLNNSHNEVNLLLPDEMKQSEYINCYSDKIIELQEKLLIKPYEFKLLLKS</sequence>
<dbReference type="SUPFAM" id="SSF81296">
    <property type="entry name" value="E set domains"/>
    <property type="match status" value="1"/>
</dbReference>
<dbReference type="GO" id="GO:0031216">
    <property type="term" value="F:neopullulanase activity"/>
    <property type="evidence" value="ECO:0007669"/>
    <property type="project" value="UniProtKB-EC"/>
</dbReference>
<dbReference type="CAZy" id="GH13">
    <property type="family name" value="Glycoside Hydrolase Family 13"/>
</dbReference>
<dbReference type="InterPro" id="IPR013780">
    <property type="entry name" value="Glyco_hydro_b"/>
</dbReference>
<evidence type="ECO:0000256" key="2">
    <source>
        <dbReference type="ARBA" id="ARBA00022801"/>
    </source>
</evidence>
<dbReference type="InterPro" id="IPR004185">
    <property type="entry name" value="Glyco_hydro_13_lg-like_dom"/>
</dbReference>
<dbReference type="InterPro" id="IPR006047">
    <property type="entry name" value="GH13_cat_dom"/>
</dbReference>
<dbReference type="InterPro" id="IPR014756">
    <property type="entry name" value="Ig_E-set"/>
</dbReference>
<dbReference type="Pfam" id="PF00128">
    <property type="entry name" value="Alpha-amylase"/>
    <property type="match status" value="1"/>
</dbReference>
<dbReference type="EC" id="3.2.1.135" evidence="5"/>
<dbReference type="Gene3D" id="2.60.40.1180">
    <property type="entry name" value="Golgi alpha-mannosidase II"/>
    <property type="match status" value="1"/>
</dbReference>
<dbReference type="EMBL" id="CP001056">
    <property type="protein sequence ID" value="ACD22742.1"/>
    <property type="molecule type" value="Genomic_DNA"/>
</dbReference>
<dbReference type="SMART" id="SM00642">
    <property type="entry name" value="Aamy"/>
    <property type="match status" value="1"/>
</dbReference>
<dbReference type="PANTHER" id="PTHR10357">
    <property type="entry name" value="ALPHA-AMYLASE FAMILY MEMBER"/>
    <property type="match status" value="1"/>
</dbReference>
<dbReference type="AlphaFoldDB" id="B2TM98"/>
<evidence type="ECO:0000256" key="1">
    <source>
        <dbReference type="ARBA" id="ARBA00008061"/>
    </source>
</evidence>
<dbReference type="Gene3D" id="3.90.400.10">
    <property type="entry name" value="Oligo-1,6-glucosidase, Domain 2"/>
    <property type="match status" value="1"/>
</dbReference>
<keyword evidence="3 5" id="KW-0326">Glycosidase</keyword>
<dbReference type="CDD" id="cd11338">
    <property type="entry name" value="AmyAc_CMD"/>
    <property type="match status" value="1"/>
</dbReference>
<dbReference type="SUPFAM" id="SSF51445">
    <property type="entry name" value="(Trans)glycosidases"/>
    <property type="match status" value="1"/>
</dbReference>
<comment type="similarity">
    <text evidence="1">Belongs to the glycosyl hydrolase 13 family.</text>
</comment>
<gene>
    <name evidence="5" type="ordered locus">CLL_A2022</name>
</gene>
<accession>B2TM98</accession>
<dbReference type="InterPro" id="IPR013783">
    <property type="entry name" value="Ig-like_fold"/>
</dbReference>
<dbReference type="CAZy" id="CBM34">
    <property type="family name" value="Carbohydrate-Binding Module Family 34"/>
</dbReference>
<dbReference type="PANTHER" id="PTHR10357:SF210">
    <property type="entry name" value="MALTODEXTRIN GLUCOSIDASE"/>
    <property type="match status" value="1"/>
</dbReference>
<dbReference type="InterPro" id="IPR017853">
    <property type="entry name" value="GH"/>
</dbReference>
<accession>U4PL42</accession>
<dbReference type="PATRIC" id="fig|935198.13.peg.1976"/>
<organism evidence="5">
    <name type="scientific">Clostridium botulinum (strain Eklund 17B / Type B)</name>
    <dbReference type="NCBI Taxonomy" id="935198"/>
    <lineage>
        <taxon>Bacteria</taxon>
        <taxon>Bacillati</taxon>
        <taxon>Bacillota</taxon>
        <taxon>Clostridia</taxon>
        <taxon>Eubacteriales</taxon>
        <taxon>Clostridiaceae</taxon>
        <taxon>Clostridium</taxon>
    </lineage>
</organism>